<organism evidence="2 3">
    <name type="scientific">Leptospira vanthielii</name>
    <dbReference type="NCBI Taxonomy" id="293085"/>
    <lineage>
        <taxon>Bacteria</taxon>
        <taxon>Pseudomonadati</taxon>
        <taxon>Spirochaetota</taxon>
        <taxon>Spirochaetia</taxon>
        <taxon>Leptospirales</taxon>
        <taxon>Leptospiraceae</taxon>
        <taxon>Leptospira</taxon>
    </lineage>
</organism>
<dbReference type="Proteomes" id="UP000298112">
    <property type="component" value="Unassembled WGS sequence"/>
</dbReference>
<dbReference type="EMBL" id="RQHF01000039">
    <property type="protein sequence ID" value="TGM45968.1"/>
    <property type="molecule type" value="Genomic_DNA"/>
</dbReference>
<comment type="caution">
    <text evidence="2">The sequence shown here is derived from an EMBL/GenBank/DDBJ whole genome shotgun (WGS) entry which is preliminary data.</text>
</comment>
<gene>
    <name evidence="2" type="ORF">EHQ95_17630</name>
</gene>
<evidence type="ECO:0000256" key="1">
    <source>
        <dbReference type="SAM" id="Phobius"/>
    </source>
</evidence>
<keyword evidence="1" id="KW-1133">Transmembrane helix</keyword>
<feature type="transmembrane region" description="Helical" evidence="1">
    <location>
        <begin position="45"/>
        <end position="67"/>
    </location>
</feature>
<name>A0ABY2NKC5_9LEPT</name>
<evidence type="ECO:0008006" key="4">
    <source>
        <dbReference type="Google" id="ProtNLM"/>
    </source>
</evidence>
<keyword evidence="1" id="KW-0472">Membrane</keyword>
<accession>A0ABY2NKC5</accession>
<protein>
    <recommendedName>
        <fullName evidence="4">DUF4129 domain-containing protein</fullName>
    </recommendedName>
</protein>
<evidence type="ECO:0000313" key="3">
    <source>
        <dbReference type="Proteomes" id="UP000298112"/>
    </source>
</evidence>
<proteinExistence type="predicted"/>
<keyword evidence="1" id="KW-0812">Transmembrane</keyword>
<evidence type="ECO:0000313" key="2">
    <source>
        <dbReference type="EMBL" id="TGM45968.1"/>
    </source>
</evidence>
<reference evidence="3" key="1">
    <citation type="journal article" date="2019" name="PLoS Negl. Trop. Dis.">
        <title>Revisiting the worldwide diversity of Leptospira species in the environment.</title>
        <authorList>
            <person name="Vincent A.T."/>
            <person name="Schiettekatte O."/>
            <person name="Bourhy P."/>
            <person name="Veyrier F.J."/>
            <person name="Picardeau M."/>
        </authorList>
    </citation>
    <scope>NUCLEOTIDE SEQUENCE [LARGE SCALE GENOMIC DNA]</scope>
    <source>
        <strain evidence="3">201601955</strain>
    </source>
</reference>
<sequence>MKYLIELLKTKESLLTLIYLILDKTYEWNKTSINEKIPIFAESTIQFLISNSSYVLICILLLNIIYLRKRLENQPKNTKFRYKRKYLKNIINTNNFNKLVPLIWFIHAKRYITPEIQFQNYDNYAHTILFREYIENGIISKSENLSLNGESYEINSEAYKDIELYSSSLNQENLFKLNNEYRTSSWDKLISRYNIYQKPTSHNSN</sequence>
<dbReference type="RefSeq" id="WP_135660697.1">
    <property type="nucleotide sequence ID" value="NZ_RQHF01000039.1"/>
</dbReference>
<keyword evidence="3" id="KW-1185">Reference proteome</keyword>